<evidence type="ECO:0000313" key="2">
    <source>
        <dbReference type="EMBL" id="TCK75799.1"/>
    </source>
</evidence>
<keyword evidence="1" id="KW-0812">Transmembrane</keyword>
<dbReference type="Proteomes" id="UP000295210">
    <property type="component" value="Unassembled WGS sequence"/>
</dbReference>
<keyword evidence="3" id="KW-1185">Reference proteome</keyword>
<dbReference type="OrthoDB" id="105580at2"/>
<dbReference type="InterPro" id="IPR043751">
    <property type="entry name" value="DUF5696"/>
</dbReference>
<dbReference type="Pfam" id="PF18952">
    <property type="entry name" value="DUF5696"/>
    <property type="match status" value="1"/>
</dbReference>
<keyword evidence="1" id="KW-0472">Membrane</keyword>
<proteinExistence type="predicted"/>
<evidence type="ECO:0000256" key="1">
    <source>
        <dbReference type="SAM" id="Phobius"/>
    </source>
</evidence>
<protein>
    <submittedName>
        <fullName evidence="2">Uncharacterized protein</fullName>
    </submittedName>
</protein>
<evidence type="ECO:0000313" key="3">
    <source>
        <dbReference type="Proteomes" id="UP000295210"/>
    </source>
</evidence>
<dbReference type="AlphaFoldDB" id="A0A4R1LGH0"/>
<organism evidence="2 3">
    <name type="scientific">Acidipila rosea</name>
    <dbReference type="NCBI Taxonomy" id="768535"/>
    <lineage>
        <taxon>Bacteria</taxon>
        <taxon>Pseudomonadati</taxon>
        <taxon>Acidobacteriota</taxon>
        <taxon>Terriglobia</taxon>
        <taxon>Terriglobales</taxon>
        <taxon>Acidobacteriaceae</taxon>
        <taxon>Acidipila</taxon>
    </lineage>
</organism>
<keyword evidence="1" id="KW-1133">Transmembrane helix</keyword>
<gene>
    <name evidence="2" type="ORF">C7378_0792</name>
</gene>
<accession>A0A4R1LGH0</accession>
<dbReference type="EMBL" id="SMGK01000001">
    <property type="protein sequence ID" value="TCK75799.1"/>
    <property type="molecule type" value="Genomic_DNA"/>
</dbReference>
<dbReference type="Gene3D" id="3.20.20.80">
    <property type="entry name" value="Glycosidases"/>
    <property type="match status" value="1"/>
</dbReference>
<comment type="caution">
    <text evidence="2">The sequence shown here is derived from an EMBL/GenBank/DDBJ whole genome shotgun (WGS) entry which is preliminary data.</text>
</comment>
<sequence>MGESPAVRRFLLRELFFSQRYLSLIFVLLIPVWSSCLGQGAYSTSTSMLANGVALKYSYSTGTIEYDWVAPAQGSSNSLGTIKISTHLSGSPVGELSLNPYVLPAGGNYVVTNVSLGSISGSNGIAISYQMWGRPAHVIIKPFFDGKIAAATISSDVPNIAFIDIGGWPTNLSSRQIAVPYYTQAPKYFESLNLFANAYFDPFNSNGSYFYSTRSIYSSTTGGVHNTLLETLKFVVSPNIDDVFPVIHNPPSPHLSQLAGKMVFDLGNGQQFEQMATYLKRLGDNGIRNCAVIIHRWQHFGYDNALPDQYPAYAPYGGDTGLKDATAAARNDSCLVALHENYADYYPNYDRFTPSAVIRTGNDQLALSWFNHATGIQSYATKGTMLQANASTESPEIHSLYGTTASFIDVLSASTPWWRDDLDQATPGAAKFATYRDSTTALWAYERQTHGGPVFGEGRNHWFWSGLLDGVEAQFGGEGAPIPIGLEAPLFVDFDLTRIHPLQVNEGMGYYERWVGPGENMFNTQSLDAYRMQEIAYGHAPFLGGYLWSSVPRALLEQNLVTPVAARYGVQNVSAIQYEHDGSWVDASTLLKSGSTDFSQVQITYSNGDRLFANSRPVDVSWNNMDIPQFGWGAQGNGYLAYTARKNGIIADYVQTPDYIYADARNQNDLAAAEAFAEPQVEGFRQTGSRNFQMQVGFNVINGPAPSDAKVFLHLVNPQLTTNAGIVSAQTQSTVIPATEWQSGQTQQASLFQFHLPGIVPDGTYSVRVGIYYTNNGSRASLYGNSDGTGRYMLGNITVANGGNSITFTPVPVVPPTRDPRMNASGSVVNFEAIHTDGMVWLERSNTTSTSKTWTIRDYPRYRNVTVQVNGAVVPMPSMLTCDSGANIQPHSVSGGFWQVNLAGLHACQWTAQ</sequence>
<name>A0A4R1LGH0_9BACT</name>
<reference evidence="2 3" key="1">
    <citation type="submission" date="2019-03" db="EMBL/GenBank/DDBJ databases">
        <title>Genomic Encyclopedia of Type Strains, Phase IV (KMG-IV): sequencing the most valuable type-strain genomes for metagenomic binning, comparative biology and taxonomic classification.</title>
        <authorList>
            <person name="Goeker M."/>
        </authorList>
    </citation>
    <scope>NUCLEOTIDE SEQUENCE [LARGE SCALE GENOMIC DNA]</scope>
    <source>
        <strain evidence="2 3">DSM 103428</strain>
    </source>
</reference>
<dbReference type="RefSeq" id="WP_131991940.1">
    <property type="nucleotide sequence ID" value="NZ_SMGK01000001.1"/>
</dbReference>
<feature type="transmembrane region" description="Helical" evidence="1">
    <location>
        <begin position="21"/>
        <end position="42"/>
    </location>
</feature>